<evidence type="ECO:0000313" key="5">
    <source>
        <dbReference type="Proteomes" id="UP001595604"/>
    </source>
</evidence>
<evidence type="ECO:0000256" key="2">
    <source>
        <dbReference type="ARBA" id="ARBA00022695"/>
    </source>
</evidence>
<proteinExistence type="predicted"/>
<dbReference type="Proteomes" id="UP001595604">
    <property type="component" value="Unassembled WGS sequence"/>
</dbReference>
<dbReference type="EC" id="2.7.7.38" evidence="4"/>
<dbReference type="InterPro" id="IPR004528">
    <property type="entry name" value="KdsB"/>
</dbReference>
<keyword evidence="5" id="KW-1185">Reference proteome</keyword>
<dbReference type="NCBIfam" id="NF003952">
    <property type="entry name" value="PRK05450.1-5"/>
    <property type="match status" value="1"/>
</dbReference>
<gene>
    <name evidence="4" type="primary">kdsB</name>
    <name evidence="4" type="ORF">ACFOD9_03255</name>
</gene>
<comment type="caution">
    <text evidence="4">The sequence shown here is derived from an EMBL/GenBank/DDBJ whole genome shotgun (WGS) entry which is preliminary data.</text>
</comment>
<dbReference type="PANTHER" id="PTHR42866:SF2">
    <property type="entry name" value="3-DEOXY-MANNO-OCTULOSONATE CYTIDYLYLTRANSFERASE, MITOCHONDRIAL"/>
    <property type="match status" value="1"/>
</dbReference>
<dbReference type="Pfam" id="PF02348">
    <property type="entry name" value="CTP_transf_3"/>
    <property type="match status" value="1"/>
</dbReference>
<dbReference type="NCBIfam" id="TIGR00466">
    <property type="entry name" value="kdsB"/>
    <property type="match status" value="1"/>
</dbReference>
<dbReference type="NCBIfam" id="NF003950">
    <property type="entry name" value="PRK05450.1-3"/>
    <property type="match status" value="1"/>
</dbReference>
<accession>A0ABV7IKN3</accession>
<sequence length="269" mass="28592">MADRAAAFAIIIPARHASTRYPGKPLAMLAGATGEARPLIRRSWDGACAVAGGERVFVATDDDRIAEVVRGFGGQVLMTGPERRNGTERCAEAVAQIGADIVVNWQGDAPLTPAFMIERLVAALVADPEAAMATAAVRCSPATYAHLAADAAAGRVGGTTVVTDRQGRALYFSKRLLPHVPDSDLARAHDQTLLHLGLYAYRAEALARYAALDPGVLEELEGLEQLRFLEAGLPVRVVAFDPPDWSPIELNNPADVPVIEAILKERGIA</sequence>
<name>A0ABV7IKN3_9SPHN</name>
<dbReference type="InterPro" id="IPR003329">
    <property type="entry name" value="Cytidylyl_trans"/>
</dbReference>
<evidence type="ECO:0000313" key="4">
    <source>
        <dbReference type="EMBL" id="MFC3173265.1"/>
    </source>
</evidence>
<organism evidence="4 5">
    <name type="scientific">Novosphingobium bradum</name>
    <dbReference type="NCBI Taxonomy" id="1737444"/>
    <lineage>
        <taxon>Bacteria</taxon>
        <taxon>Pseudomonadati</taxon>
        <taxon>Pseudomonadota</taxon>
        <taxon>Alphaproteobacteria</taxon>
        <taxon>Sphingomonadales</taxon>
        <taxon>Sphingomonadaceae</taxon>
        <taxon>Novosphingobium</taxon>
    </lineage>
</organism>
<dbReference type="InterPro" id="IPR029044">
    <property type="entry name" value="Nucleotide-diphossugar_trans"/>
</dbReference>
<protein>
    <submittedName>
        <fullName evidence="4">3-deoxy-manno-octulosonate cytidylyltransferase</fullName>
        <ecNumber evidence="4">2.7.7.38</ecNumber>
    </submittedName>
</protein>
<dbReference type="Gene3D" id="3.90.550.10">
    <property type="entry name" value="Spore Coat Polysaccharide Biosynthesis Protein SpsA, Chain A"/>
    <property type="match status" value="1"/>
</dbReference>
<evidence type="ECO:0000256" key="1">
    <source>
        <dbReference type="ARBA" id="ARBA00022679"/>
    </source>
</evidence>
<dbReference type="SUPFAM" id="SSF53448">
    <property type="entry name" value="Nucleotide-diphospho-sugar transferases"/>
    <property type="match status" value="1"/>
</dbReference>
<dbReference type="PANTHER" id="PTHR42866">
    <property type="entry name" value="3-DEOXY-MANNO-OCTULOSONATE CYTIDYLYLTRANSFERASE"/>
    <property type="match status" value="1"/>
</dbReference>
<dbReference type="GO" id="GO:0008690">
    <property type="term" value="F:3-deoxy-manno-octulosonate cytidylyltransferase activity"/>
    <property type="evidence" value="ECO:0007669"/>
    <property type="project" value="UniProtKB-EC"/>
</dbReference>
<evidence type="ECO:0000256" key="3">
    <source>
        <dbReference type="ARBA" id="ARBA00022985"/>
    </source>
</evidence>
<keyword evidence="2 4" id="KW-0548">Nucleotidyltransferase</keyword>
<keyword evidence="3" id="KW-0448">Lipopolysaccharide biosynthesis</keyword>
<dbReference type="RefSeq" id="WP_379508647.1">
    <property type="nucleotide sequence ID" value="NZ_JBHRTQ010000003.1"/>
</dbReference>
<dbReference type="EMBL" id="JBHRTQ010000003">
    <property type="protein sequence ID" value="MFC3173265.1"/>
    <property type="molecule type" value="Genomic_DNA"/>
</dbReference>
<keyword evidence="1 4" id="KW-0808">Transferase</keyword>
<reference evidence="5" key="1">
    <citation type="journal article" date="2019" name="Int. J. Syst. Evol. Microbiol.">
        <title>The Global Catalogue of Microorganisms (GCM) 10K type strain sequencing project: providing services to taxonomists for standard genome sequencing and annotation.</title>
        <authorList>
            <consortium name="The Broad Institute Genomics Platform"/>
            <consortium name="The Broad Institute Genome Sequencing Center for Infectious Disease"/>
            <person name="Wu L."/>
            <person name="Ma J."/>
        </authorList>
    </citation>
    <scope>NUCLEOTIDE SEQUENCE [LARGE SCALE GENOMIC DNA]</scope>
    <source>
        <strain evidence="5">KCTC 42984</strain>
    </source>
</reference>